<evidence type="ECO:0000256" key="1">
    <source>
        <dbReference type="ARBA" id="ARBA00005679"/>
    </source>
</evidence>
<feature type="signal peptide" evidence="3">
    <location>
        <begin position="1"/>
        <end position="20"/>
    </location>
</feature>
<keyword evidence="3" id="KW-0732">Signal</keyword>
<evidence type="ECO:0000313" key="5">
    <source>
        <dbReference type="RefSeq" id="XP_017031717.1"/>
    </source>
</evidence>
<keyword evidence="2" id="KW-0325">Glycoprotein</keyword>
<dbReference type="AlphaFoldDB" id="A0A6P4IRV8"/>
<evidence type="ECO:0000256" key="3">
    <source>
        <dbReference type="SAM" id="SignalP"/>
    </source>
</evidence>
<organism evidence="4 5">
    <name type="scientific">Drosophila kikkawai</name>
    <name type="common">Fruit fly</name>
    <dbReference type="NCBI Taxonomy" id="30033"/>
    <lineage>
        <taxon>Eukaryota</taxon>
        <taxon>Metazoa</taxon>
        <taxon>Ecdysozoa</taxon>
        <taxon>Arthropoda</taxon>
        <taxon>Hexapoda</taxon>
        <taxon>Insecta</taxon>
        <taxon>Pterygota</taxon>
        <taxon>Neoptera</taxon>
        <taxon>Endopterygota</taxon>
        <taxon>Diptera</taxon>
        <taxon>Brachycera</taxon>
        <taxon>Muscomorpha</taxon>
        <taxon>Ephydroidea</taxon>
        <taxon>Drosophilidae</taxon>
        <taxon>Drosophila</taxon>
        <taxon>Sophophora</taxon>
    </lineage>
</organism>
<dbReference type="SUPFAM" id="SSF52833">
    <property type="entry name" value="Thioredoxin-like"/>
    <property type="match status" value="1"/>
</dbReference>
<keyword evidence="4" id="KW-1185">Reference proteome</keyword>
<reference evidence="5" key="1">
    <citation type="submission" date="2025-08" db="UniProtKB">
        <authorList>
            <consortium name="RefSeq"/>
        </authorList>
    </citation>
    <scope>IDENTIFICATION</scope>
    <source>
        <strain evidence="5">14028-0561.14</strain>
        <tissue evidence="5">Whole fly</tissue>
    </source>
</reference>
<feature type="chain" id="PRO_5027862771" evidence="3">
    <location>
        <begin position="21"/>
        <end position="208"/>
    </location>
</feature>
<evidence type="ECO:0000313" key="4">
    <source>
        <dbReference type="Proteomes" id="UP001652661"/>
    </source>
</evidence>
<dbReference type="PANTHER" id="PTHR13234">
    <property type="entry name" value="GAMMA-INTERFERON INDUCIBLE LYSOSOMAL THIOL REDUCTASE GILT"/>
    <property type="match status" value="1"/>
</dbReference>
<accession>A0A6P4IRV8</accession>
<gene>
    <name evidence="5" type="primary">GILT2</name>
</gene>
<evidence type="ECO:0000256" key="2">
    <source>
        <dbReference type="ARBA" id="ARBA00023180"/>
    </source>
</evidence>
<dbReference type="Pfam" id="PF03227">
    <property type="entry name" value="GILT"/>
    <property type="match status" value="1"/>
</dbReference>
<dbReference type="RefSeq" id="XP_017031717.1">
    <property type="nucleotide sequence ID" value="XM_017176228.3"/>
</dbReference>
<dbReference type="GO" id="GO:0016671">
    <property type="term" value="F:oxidoreductase activity, acting on a sulfur group of donors, disulfide as acceptor"/>
    <property type="evidence" value="ECO:0007669"/>
    <property type="project" value="InterPro"/>
</dbReference>
<sequence length="208" mass="23818">MKAFVFVCLLMMGLMGVATPRRHHKAQSNRLPVALYYEALCPYCMDFVTTQLGPSMLRLDRLPYTDLKLVPYGNARHDDDGNVDCQHGVNECELNAWHGCILEHHEIAESLKLIACMMRGKKNRLDKCADRYKINVDDVKNCKKTRNINDILEKYSEETAKVPFPGVPAIALDNIYDENVSANLTENFDAFFCESYKEKFNKVLDNCQ</sequence>
<dbReference type="Proteomes" id="UP001652661">
    <property type="component" value="Chromosome 3R"/>
</dbReference>
<dbReference type="InterPro" id="IPR004911">
    <property type="entry name" value="Interferon-induced_GILT"/>
</dbReference>
<dbReference type="PANTHER" id="PTHR13234:SF73">
    <property type="entry name" value="GILT-LIKE PROTEIN 2-RELATED"/>
    <property type="match status" value="1"/>
</dbReference>
<name>A0A6P4IRV8_DROKI</name>
<comment type="similarity">
    <text evidence="1">Belongs to the GILT family.</text>
</comment>
<proteinExistence type="inferred from homology"/>
<dbReference type="OrthoDB" id="958254at2759"/>
<dbReference type="InterPro" id="IPR036249">
    <property type="entry name" value="Thioredoxin-like_sf"/>
</dbReference>
<protein>
    <submittedName>
        <fullName evidence="5">GILT-like protein 2</fullName>
    </submittedName>
</protein>